<dbReference type="InterPro" id="IPR000172">
    <property type="entry name" value="GMC_OxRdtase_N"/>
</dbReference>
<dbReference type="STRING" id="1300350.Z948_307"/>
<gene>
    <name evidence="8" type="ORF">DSW25_08505</name>
</gene>
<dbReference type="SUPFAM" id="SSF54373">
    <property type="entry name" value="FAD-linked reductases, C-terminal domain"/>
    <property type="match status" value="1"/>
</dbReference>
<dbReference type="Pfam" id="PF00732">
    <property type="entry name" value="GMC_oxred_N"/>
    <property type="match status" value="1"/>
</dbReference>
<keyword evidence="9" id="KW-1185">Reference proteome</keyword>
<evidence type="ECO:0000256" key="6">
    <source>
        <dbReference type="RuleBase" id="RU003968"/>
    </source>
</evidence>
<dbReference type="eggNOG" id="COG2303">
    <property type="taxonomic scope" value="Bacteria"/>
</dbReference>
<evidence type="ECO:0000313" key="8">
    <source>
        <dbReference type="EMBL" id="KEJ90225.1"/>
    </source>
</evidence>
<dbReference type="PANTHER" id="PTHR11552">
    <property type="entry name" value="GLUCOSE-METHANOL-CHOLINE GMC OXIDOREDUCTASE"/>
    <property type="match status" value="1"/>
</dbReference>
<evidence type="ECO:0000256" key="5">
    <source>
        <dbReference type="PIRSR" id="PIRSR000137-2"/>
    </source>
</evidence>
<dbReference type="GO" id="GO:0050660">
    <property type="term" value="F:flavin adenine dinucleotide binding"/>
    <property type="evidence" value="ECO:0007669"/>
    <property type="project" value="InterPro"/>
</dbReference>
<accession>A0A073IKW3</accession>
<comment type="similarity">
    <text evidence="2 6">Belongs to the GMC oxidoreductase family.</text>
</comment>
<dbReference type="Gene3D" id="3.30.560.10">
    <property type="entry name" value="Glucose Oxidase, domain 3"/>
    <property type="match status" value="1"/>
</dbReference>
<evidence type="ECO:0000256" key="3">
    <source>
        <dbReference type="ARBA" id="ARBA00022630"/>
    </source>
</evidence>
<keyword evidence="4 5" id="KW-0274">FAD</keyword>
<dbReference type="Proteomes" id="UP000027734">
    <property type="component" value="Unassembled WGS sequence"/>
</dbReference>
<dbReference type="InterPro" id="IPR012132">
    <property type="entry name" value="GMC_OxRdtase"/>
</dbReference>
<dbReference type="AlphaFoldDB" id="A0A073IKW3"/>
<dbReference type="SUPFAM" id="SSF51905">
    <property type="entry name" value="FAD/NAD(P)-binding domain"/>
    <property type="match status" value="1"/>
</dbReference>
<organism evidence="8 9">
    <name type="scientific">Sulfitobacter donghicola DSW-25 = KCTC 12864 = JCM 14565</name>
    <dbReference type="NCBI Taxonomy" id="1300350"/>
    <lineage>
        <taxon>Bacteria</taxon>
        <taxon>Pseudomonadati</taxon>
        <taxon>Pseudomonadota</taxon>
        <taxon>Alphaproteobacteria</taxon>
        <taxon>Rhodobacterales</taxon>
        <taxon>Roseobacteraceae</taxon>
        <taxon>Sulfitobacter</taxon>
    </lineage>
</organism>
<evidence type="ECO:0000256" key="1">
    <source>
        <dbReference type="ARBA" id="ARBA00001974"/>
    </source>
</evidence>
<evidence type="ECO:0000256" key="2">
    <source>
        <dbReference type="ARBA" id="ARBA00010790"/>
    </source>
</evidence>
<dbReference type="InterPro" id="IPR036188">
    <property type="entry name" value="FAD/NAD-bd_sf"/>
</dbReference>
<evidence type="ECO:0000256" key="4">
    <source>
        <dbReference type="ARBA" id="ARBA00022827"/>
    </source>
</evidence>
<name>A0A073IKW3_9RHOB</name>
<dbReference type="Pfam" id="PF05199">
    <property type="entry name" value="GMC_oxred_C"/>
    <property type="match status" value="1"/>
</dbReference>
<evidence type="ECO:0000259" key="7">
    <source>
        <dbReference type="PROSITE" id="PS00623"/>
    </source>
</evidence>
<feature type="domain" description="Glucose-methanol-choline oxidoreductase N-terminal" evidence="7">
    <location>
        <begin position="83"/>
        <end position="106"/>
    </location>
</feature>
<comment type="cofactor">
    <cofactor evidence="1 5">
        <name>FAD</name>
        <dbReference type="ChEBI" id="CHEBI:57692"/>
    </cofactor>
</comment>
<keyword evidence="3 6" id="KW-0285">Flavoprotein</keyword>
<proteinExistence type="inferred from homology"/>
<protein>
    <submittedName>
        <fullName evidence="8">Choline dehydrogenase</fullName>
    </submittedName>
</protein>
<dbReference type="PROSITE" id="PS00623">
    <property type="entry name" value="GMC_OXRED_1"/>
    <property type="match status" value="1"/>
</dbReference>
<dbReference type="OrthoDB" id="9785276at2"/>
<reference evidence="8 9" key="1">
    <citation type="submission" date="2014-01" db="EMBL/GenBank/DDBJ databases">
        <title>Sulfitobacter donghicola JCM 14565 Genome Sequencing.</title>
        <authorList>
            <person name="Lai Q."/>
            <person name="Hong Z."/>
        </authorList>
    </citation>
    <scope>NUCLEOTIDE SEQUENCE [LARGE SCALE GENOMIC DNA]</scope>
    <source>
        <strain evidence="8 9">JCM 14565</strain>
    </source>
</reference>
<dbReference type="Gene3D" id="3.50.50.60">
    <property type="entry name" value="FAD/NAD(P)-binding domain"/>
    <property type="match status" value="1"/>
</dbReference>
<dbReference type="GO" id="GO:0016614">
    <property type="term" value="F:oxidoreductase activity, acting on CH-OH group of donors"/>
    <property type="evidence" value="ECO:0007669"/>
    <property type="project" value="InterPro"/>
</dbReference>
<dbReference type="RefSeq" id="WP_025057813.1">
    <property type="nucleotide sequence ID" value="NZ_JAMC01000002.1"/>
</dbReference>
<dbReference type="EMBL" id="JAMC01000002">
    <property type="protein sequence ID" value="KEJ90225.1"/>
    <property type="molecule type" value="Genomic_DNA"/>
</dbReference>
<comment type="caution">
    <text evidence="8">The sequence shown here is derived from an EMBL/GenBank/DDBJ whole genome shotgun (WGS) entry which is preliminary data.</text>
</comment>
<feature type="binding site" evidence="5">
    <location>
        <position position="223"/>
    </location>
    <ligand>
        <name>FAD</name>
        <dbReference type="ChEBI" id="CHEBI:57692"/>
    </ligand>
</feature>
<evidence type="ECO:0000313" key="9">
    <source>
        <dbReference type="Proteomes" id="UP000027734"/>
    </source>
</evidence>
<dbReference type="PIRSF" id="PIRSF000137">
    <property type="entry name" value="Alcohol_oxidase"/>
    <property type="match status" value="1"/>
</dbReference>
<dbReference type="PANTHER" id="PTHR11552:SF147">
    <property type="entry name" value="CHOLINE DEHYDROGENASE, MITOCHONDRIAL"/>
    <property type="match status" value="1"/>
</dbReference>
<dbReference type="InterPro" id="IPR007867">
    <property type="entry name" value="GMC_OxRtase_C"/>
</dbReference>
<sequence length="539" mass="57979">MENSEFDYVIVGAGSAGCVMANRLSASGKFTVLLLESGGSDARFWVKVPLGYGINVSNPAVNWGYFTAPDPGLAWRSISWPRGRIIGGSSSINAMAYVRGQAGDFDDWAAAGATGWHWDNVRAVYDRMETHCEITPTGQTTRGNGPVWVSDLSDQMSPFSKNFLKAAAEVGYNIIPDMNARDGDGISYYRSTVRGGLRWSSADAFLRPAQRRPNLSTLRNAEVAHLTSLNGTVTGVSFLHGDKRKNVKARREVILCAGAVNSPKILQLSGFGPAQLLRQHGIPVVRDLPHVGQGLQDHLAVSYQFHAKEPTLNNTLGRTIGKLFAGARYLLTRKGPLAVPVNQVGGFIRSKADHETPDVQLYCNPVSYSLSETGQTIVDQTAGYQLSAQPCRPTSRGAIEIASANPLEAPRITPNSLSTPEDKDTALAASQILQKLARTKSLSTVTKAAKAPDLLALDDAGLLEDFRNRASTVYHPTCTCRMGRDDQDSVLDARLRVHGVSGLRVVDASAFPNVTSGNTNAPTMMLAMRAADLILEDAG</sequence>